<evidence type="ECO:0000313" key="4">
    <source>
        <dbReference type="Proteomes" id="UP001172630"/>
    </source>
</evidence>
<dbReference type="SUPFAM" id="SSF56003">
    <property type="entry name" value="Molybdenum cofactor-binding domain"/>
    <property type="match status" value="2"/>
</dbReference>
<name>A0ABT7KKJ5_9HYPH</name>
<dbReference type="Pfam" id="PF02738">
    <property type="entry name" value="MoCoBD_1"/>
    <property type="match status" value="1"/>
</dbReference>
<dbReference type="InterPro" id="IPR052516">
    <property type="entry name" value="N-heterocyclic_Hydroxylase"/>
</dbReference>
<sequence>MRSYGLVEDRDVPNVGRRNFLVGSAALVLGFTFARYARAMVPPTDVVRTGANDAAASGFDGFVPDGFIRISTDGRIILVVPGSEMGQGIATTEAMLLAEELEVDLEQVEVALAPADASAYDQSILHNQITGGSTSVRAFFTPLRQAGAAARFMLLSAAAQRWQVGVSECSASRAVVSHPSTGRTASYGELAIAARDQKVPSNVPLKPIADFKLIGKPLKRVDTPEKVVGAAKFGIDAVVPGMRYAAITICPIIGGSVKSIDDAATRSSPDVVDVLRIEDAVAVIGKTYWAARKGLELLFVEWEQGPNKNLSSDDLWNGLKTASGTPLVAKVVGNPDEALTKGVRIESTYELPYLAHAALEPINTTMHVRPDGCDVWVSTQVPKDARIVTSEIVGLPPEKINIHTHLIGGGFGRRLAVDTIQQAARFAKQVNYPVKIIWTREQDIMHDRFRPAYYDKVTATLDPKTGLPSAFHHHTTCSSVLPYFLRGPWPEDKVDSDAVSGSINMPYAIPDAKWEWLRHDGPVPLNWWRGVGEGHNVFVVESFIDELALAGGRDPVDYRRALVADNPRARAVLDKVAEAADWGKPLKARTGRGVSLHACFGSFAALVVEVEVDEFGGVSLRRLTAAVDCGVPVNPDSISAQMQGGVLFGLSAALYNGITFKNGTVQQSNFHNYRQLRMNEVPPFEVFVMPSSESPGGMGEVGTASSAPALSNAIFAATGVRLRTMPIDRSLLAIKGNENRVPETLTVGLPSRVAEGSLAP</sequence>
<dbReference type="InterPro" id="IPR000674">
    <property type="entry name" value="Ald_Oxase/Xan_DH_a/b"/>
</dbReference>
<keyword evidence="1" id="KW-0472">Membrane</keyword>
<dbReference type="Pfam" id="PF20256">
    <property type="entry name" value="MoCoBD_2"/>
    <property type="match status" value="2"/>
</dbReference>
<dbReference type="PANTHER" id="PTHR47495">
    <property type="entry name" value="ALDEHYDE DEHYDROGENASE"/>
    <property type="match status" value="1"/>
</dbReference>
<dbReference type="InterPro" id="IPR008274">
    <property type="entry name" value="AldOxase/xan_DH_MoCoBD1"/>
</dbReference>
<keyword evidence="1" id="KW-0812">Transmembrane</keyword>
<reference evidence="3" key="1">
    <citation type="submission" date="2023-06" db="EMBL/GenBank/DDBJ databases">
        <title>Phylogenetic Diversity of Rhizobium strains.</title>
        <authorList>
            <person name="Moura F.T."/>
            <person name="Helene L.C.F."/>
            <person name="Hungria M."/>
        </authorList>
    </citation>
    <scope>NUCLEOTIDE SEQUENCE</scope>
    <source>
        <strain evidence="3">CCGE524</strain>
    </source>
</reference>
<keyword evidence="1" id="KW-1133">Transmembrane helix</keyword>
<dbReference type="InterPro" id="IPR012368">
    <property type="entry name" value="OxRdtase_Mopterin-bd_su_IorB"/>
</dbReference>
<gene>
    <name evidence="3" type="ORF">PY650_19210</name>
</gene>
<dbReference type="InterPro" id="IPR037165">
    <property type="entry name" value="AldOxase/xan_DH_Mopterin-bd_sf"/>
</dbReference>
<dbReference type="Gene3D" id="3.30.365.10">
    <property type="entry name" value="Aldehyde oxidase/xanthine dehydrogenase, molybdopterin binding domain"/>
    <property type="match status" value="4"/>
</dbReference>
<dbReference type="PIRSF" id="PIRSF036389">
    <property type="entry name" value="IOR_B"/>
    <property type="match status" value="1"/>
</dbReference>
<feature type="transmembrane region" description="Helical" evidence="1">
    <location>
        <begin position="20"/>
        <end position="37"/>
    </location>
</feature>
<dbReference type="SMART" id="SM01008">
    <property type="entry name" value="Ald_Xan_dh_C"/>
    <property type="match status" value="1"/>
</dbReference>
<dbReference type="RefSeq" id="WP_285881102.1">
    <property type="nucleotide sequence ID" value="NZ_JARFYN010000025.1"/>
</dbReference>
<dbReference type="InterPro" id="IPR046867">
    <property type="entry name" value="AldOxase/xan_DH_MoCoBD2"/>
</dbReference>
<evidence type="ECO:0000313" key="3">
    <source>
        <dbReference type="EMBL" id="MDL2407749.1"/>
    </source>
</evidence>
<dbReference type="PANTHER" id="PTHR47495:SF2">
    <property type="entry name" value="ALDEHYDE DEHYDROGENASE"/>
    <property type="match status" value="1"/>
</dbReference>
<comment type="caution">
    <text evidence="3">The sequence shown here is derived from an EMBL/GenBank/DDBJ whole genome shotgun (WGS) entry which is preliminary data.</text>
</comment>
<accession>A0ABT7KKJ5</accession>
<keyword evidence="4" id="KW-1185">Reference proteome</keyword>
<dbReference type="Gene3D" id="3.90.1170.50">
    <property type="entry name" value="Aldehyde oxidase/xanthine dehydrogenase, a/b hammerhead"/>
    <property type="match status" value="1"/>
</dbReference>
<dbReference type="EMBL" id="JARFYN010000025">
    <property type="protein sequence ID" value="MDL2407749.1"/>
    <property type="molecule type" value="Genomic_DNA"/>
</dbReference>
<organism evidence="3 4">
    <name type="scientific">Rhizobium calliandrae</name>
    <dbReference type="NCBI Taxonomy" id="1312182"/>
    <lineage>
        <taxon>Bacteria</taxon>
        <taxon>Pseudomonadati</taxon>
        <taxon>Pseudomonadota</taxon>
        <taxon>Alphaproteobacteria</taxon>
        <taxon>Hyphomicrobiales</taxon>
        <taxon>Rhizobiaceae</taxon>
        <taxon>Rhizobium/Agrobacterium group</taxon>
        <taxon>Rhizobium</taxon>
    </lineage>
</organism>
<feature type="domain" description="Aldehyde oxidase/xanthine dehydrogenase a/b hammerhead" evidence="2">
    <location>
        <begin position="228"/>
        <end position="306"/>
    </location>
</feature>
<evidence type="ECO:0000259" key="2">
    <source>
        <dbReference type="SMART" id="SM01008"/>
    </source>
</evidence>
<dbReference type="Proteomes" id="UP001172630">
    <property type="component" value="Unassembled WGS sequence"/>
</dbReference>
<proteinExistence type="predicted"/>
<evidence type="ECO:0000256" key="1">
    <source>
        <dbReference type="SAM" id="Phobius"/>
    </source>
</evidence>
<protein>
    <submittedName>
        <fullName evidence="3">Xanthine dehydrogenase family protein molybdopterin-binding subunit</fullName>
    </submittedName>
</protein>